<dbReference type="Pfam" id="PF00085">
    <property type="entry name" value="Thioredoxin"/>
    <property type="match status" value="1"/>
</dbReference>
<comment type="caution">
    <text evidence="2">The sequence shown here is derived from an EMBL/GenBank/DDBJ whole genome shotgun (WGS) entry which is preliminary data.</text>
</comment>
<dbReference type="InterPro" id="IPR013766">
    <property type="entry name" value="Thioredoxin_domain"/>
</dbReference>
<dbReference type="PANTHER" id="PTHR10438:SF444">
    <property type="entry name" value="THIOREDOXIN H-TYPE 1"/>
    <property type="match status" value="1"/>
</dbReference>
<dbReference type="EMBL" id="JBFOLK010000005">
    <property type="protein sequence ID" value="KAL2512979.1"/>
    <property type="molecule type" value="Genomic_DNA"/>
</dbReference>
<accession>A0ABD1TJX9</accession>
<reference evidence="3" key="1">
    <citation type="submission" date="2024-07" db="EMBL/GenBank/DDBJ databases">
        <title>Two chromosome-level genome assemblies of Korean endemic species Abeliophyllum distichum and Forsythia ovata (Oleaceae).</title>
        <authorList>
            <person name="Jang H."/>
        </authorList>
    </citation>
    <scope>NUCLEOTIDE SEQUENCE [LARGE SCALE GENOMIC DNA]</scope>
</reference>
<dbReference type="PANTHER" id="PTHR10438">
    <property type="entry name" value="THIOREDOXIN"/>
    <property type="match status" value="1"/>
</dbReference>
<dbReference type="InterPro" id="IPR036249">
    <property type="entry name" value="Thioredoxin-like_sf"/>
</dbReference>
<dbReference type="PROSITE" id="PS51352">
    <property type="entry name" value="THIOREDOXIN_2"/>
    <property type="match status" value="1"/>
</dbReference>
<dbReference type="AlphaFoldDB" id="A0ABD1TJX9"/>
<keyword evidence="3" id="KW-1185">Reference proteome</keyword>
<feature type="domain" description="Thioredoxin" evidence="1">
    <location>
        <begin position="1"/>
        <end position="115"/>
    </location>
</feature>
<evidence type="ECO:0000313" key="2">
    <source>
        <dbReference type="EMBL" id="KAL2512979.1"/>
    </source>
</evidence>
<evidence type="ECO:0000313" key="3">
    <source>
        <dbReference type="Proteomes" id="UP001604336"/>
    </source>
</evidence>
<dbReference type="SUPFAM" id="SSF52833">
    <property type="entry name" value="Thioredoxin-like"/>
    <property type="match status" value="1"/>
</dbReference>
<organism evidence="2 3">
    <name type="scientific">Abeliophyllum distichum</name>
    <dbReference type="NCBI Taxonomy" id="126358"/>
    <lineage>
        <taxon>Eukaryota</taxon>
        <taxon>Viridiplantae</taxon>
        <taxon>Streptophyta</taxon>
        <taxon>Embryophyta</taxon>
        <taxon>Tracheophyta</taxon>
        <taxon>Spermatophyta</taxon>
        <taxon>Magnoliopsida</taxon>
        <taxon>eudicotyledons</taxon>
        <taxon>Gunneridae</taxon>
        <taxon>Pentapetalae</taxon>
        <taxon>asterids</taxon>
        <taxon>lamiids</taxon>
        <taxon>Lamiales</taxon>
        <taxon>Oleaceae</taxon>
        <taxon>Forsythieae</taxon>
        <taxon>Abeliophyllum</taxon>
    </lineage>
</organism>
<dbReference type="CDD" id="cd02947">
    <property type="entry name" value="TRX_family"/>
    <property type="match status" value="1"/>
</dbReference>
<sequence length="118" mass="13125">MTTSTTLDWAERPLQAQQYSESGTASLVHATPFDFDATLWCPPCRFISPIFADIAKKTPHVIFLKVDVDELKAVAEEFKVNAMPTFVFLKDVNEVDRLVGAQKDDLQALITKHATLSA</sequence>
<name>A0ABD1TJX9_9LAMI</name>
<protein>
    <submittedName>
        <fullName evidence="2">Thioredoxin H5</fullName>
    </submittedName>
</protein>
<dbReference type="Gene3D" id="3.40.30.10">
    <property type="entry name" value="Glutaredoxin"/>
    <property type="match status" value="1"/>
</dbReference>
<evidence type="ECO:0000259" key="1">
    <source>
        <dbReference type="PROSITE" id="PS51352"/>
    </source>
</evidence>
<proteinExistence type="predicted"/>
<dbReference type="InterPro" id="IPR050620">
    <property type="entry name" value="Thioredoxin_H-type-like"/>
</dbReference>
<dbReference type="Proteomes" id="UP001604336">
    <property type="component" value="Unassembled WGS sequence"/>
</dbReference>
<gene>
    <name evidence="2" type="ORF">Adt_18579</name>
</gene>